<dbReference type="RefSeq" id="WP_147742399.1">
    <property type="nucleotide sequence ID" value="NZ_VRUR01000001.1"/>
</dbReference>
<reference evidence="4 5" key="1">
    <citation type="submission" date="2019-08" db="EMBL/GenBank/DDBJ databases">
        <title>Professor.</title>
        <authorList>
            <person name="Park J.S."/>
        </authorList>
    </citation>
    <scope>NUCLEOTIDE SEQUENCE [LARGE SCALE GENOMIC DNA]</scope>
    <source>
        <strain evidence="4 5">176CP5-101</strain>
    </source>
</reference>
<accession>A0A5C8V767</accession>
<gene>
    <name evidence="4" type="ORF">FVB32_06645</name>
</gene>
<evidence type="ECO:0000259" key="3">
    <source>
        <dbReference type="Pfam" id="PF13205"/>
    </source>
</evidence>
<name>A0A5C8V767_9FLAO</name>
<sequence>MRYLKKLLSFSFIILMGLALWQCAKRGTPTGGPEDVTPPQLTKTEPENFSTNFKAEKIRLYFDEFIKLQDVQNQLIVSPPLKNAPEVRPLGGASKYIEVIIKDTLKENTTYTLNFGQSIVDNNEGNPNSFLSYVFSTGDYIDSLTVSGAVKDAFERKAEEFISVMLYELDTAFTDSTIYKSPPNYITNTSDSLPLFELKNLKAGEYAIVAIKDINKNNLFDQRQDKIGFLTDTISIPTDSIYLLNLFKERSDYSASFPSYVAKNHIIFGFQGDYRDIKIEPLTQLPDSVKTLLLKDREKDTLDYWLTPTDIDSIIFTVSNEKLEAIDTFTVKTRKLPLDSLKLSSNVRGKLNFEDSFSIMGTTPIVTMDSTKVGLVLNDSLLAPYTYTLDSIENKIDFNFEVAPNQRYRFAFLPGAITDFFGIQNDSLDYSFSTGSYADYGNLRFNVSGDVRFPLIVQLTNERGETQRELFADRPKNFEFNNLEPGKYVVRVIFDDNGNQVWDTGSYLNKIQPERVSYYPDVIDVRANWELKQTFVISN</sequence>
<protein>
    <recommendedName>
        <fullName evidence="3">SbsA Ig-like domain-containing protein</fullName>
    </recommendedName>
</protein>
<keyword evidence="1 2" id="KW-0732">Signal</keyword>
<dbReference type="Proteomes" id="UP000321456">
    <property type="component" value="Unassembled WGS sequence"/>
</dbReference>
<dbReference type="AlphaFoldDB" id="A0A5C8V767"/>
<feature type="domain" description="SbsA Ig-like" evidence="3">
    <location>
        <begin position="35"/>
        <end position="137"/>
    </location>
</feature>
<organism evidence="4 5">
    <name type="scientific">Flagellimonas hymeniacidonis</name>
    <dbReference type="NCBI Taxonomy" id="2603628"/>
    <lineage>
        <taxon>Bacteria</taxon>
        <taxon>Pseudomonadati</taxon>
        <taxon>Bacteroidota</taxon>
        <taxon>Flavobacteriia</taxon>
        <taxon>Flavobacteriales</taxon>
        <taxon>Flavobacteriaceae</taxon>
        <taxon>Flagellimonas</taxon>
    </lineage>
</organism>
<evidence type="ECO:0000313" key="4">
    <source>
        <dbReference type="EMBL" id="TXN37964.1"/>
    </source>
</evidence>
<evidence type="ECO:0000256" key="2">
    <source>
        <dbReference type="SAM" id="SignalP"/>
    </source>
</evidence>
<dbReference type="EMBL" id="VRUR01000001">
    <property type="protein sequence ID" value="TXN37964.1"/>
    <property type="molecule type" value="Genomic_DNA"/>
</dbReference>
<evidence type="ECO:0000256" key="1">
    <source>
        <dbReference type="ARBA" id="ARBA00022729"/>
    </source>
</evidence>
<dbReference type="InterPro" id="IPR032812">
    <property type="entry name" value="SbsA_Ig"/>
</dbReference>
<comment type="caution">
    <text evidence="4">The sequence shown here is derived from an EMBL/GenBank/DDBJ whole genome shotgun (WGS) entry which is preliminary data.</text>
</comment>
<dbReference type="Pfam" id="PF13205">
    <property type="entry name" value="Big_5"/>
    <property type="match status" value="1"/>
</dbReference>
<feature type="chain" id="PRO_5022793420" description="SbsA Ig-like domain-containing protein" evidence="2">
    <location>
        <begin position="22"/>
        <end position="539"/>
    </location>
</feature>
<evidence type="ECO:0000313" key="5">
    <source>
        <dbReference type="Proteomes" id="UP000321456"/>
    </source>
</evidence>
<proteinExistence type="predicted"/>
<feature type="signal peptide" evidence="2">
    <location>
        <begin position="1"/>
        <end position="21"/>
    </location>
</feature>
<keyword evidence="5" id="KW-1185">Reference proteome</keyword>